<organism evidence="3 4">
    <name type="scientific">Strongyloides papillosus</name>
    <name type="common">Intestinal threadworm</name>
    <dbReference type="NCBI Taxonomy" id="174720"/>
    <lineage>
        <taxon>Eukaryota</taxon>
        <taxon>Metazoa</taxon>
        <taxon>Ecdysozoa</taxon>
        <taxon>Nematoda</taxon>
        <taxon>Chromadorea</taxon>
        <taxon>Rhabditida</taxon>
        <taxon>Tylenchina</taxon>
        <taxon>Panagrolaimomorpha</taxon>
        <taxon>Strongyloidoidea</taxon>
        <taxon>Strongyloididae</taxon>
        <taxon>Strongyloides</taxon>
    </lineage>
</organism>
<reference evidence="4" key="1">
    <citation type="submission" date="2017-02" db="UniProtKB">
        <authorList>
            <consortium name="WormBaseParasite"/>
        </authorList>
    </citation>
    <scope>IDENTIFICATION</scope>
</reference>
<dbReference type="AlphaFoldDB" id="A0A0N5CC19"/>
<feature type="region of interest" description="Disordered" evidence="1">
    <location>
        <begin position="64"/>
        <end position="92"/>
    </location>
</feature>
<feature type="transmembrane region" description="Helical" evidence="2">
    <location>
        <begin position="33"/>
        <end position="53"/>
    </location>
</feature>
<name>A0A0N5CC19_STREA</name>
<sequence>MSCVPRGNFQDPSNLCRTMCDEQYDSNDIIRDFFVGLFGICLPYLIQLVLYCWKKYHEQKNNQSADSQNDQVEAAAGQSAGDPLVTSNEAANQQVSTANEYVEAFYEQVEAVDDQAKTFKYQDMASGDKYRTSKSSNTSVSNTVTSKNNIYYIPFSDEVDY</sequence>
<proteinExistence type="predicted"/>
<keyword evidence="3" id="KW-1185">Reference proteome</keyword>
<dbReference type="WBParaSite" id="SPAL_0001542800.1">
    <property type="protein sequence ID" value="SPAL_0001542800.1"/>
    <property type="gene ID" value="SPAL_0001542800"/>
</dbReference>
<evidence type="ECO:0000256" key="1">
    <source>
        <dbReference type="SAM" id="MobiDB-lite"/>
    </source>
</evidence>
<keyword evidence="2" id="KW-0812">Transmembrane</keyword>
<accession>A0A0N5CC19</accession>
<keyword evidence="2" id="KW-0472">Membrane</keyword>
<evidence type="ECO:0000313" key="4">
    <source>
        <dbReference type="WBParaSite" id="SPAL_0001542800.1"/>
    </source>
</evidence>
<dbReference type="Proteomes" id="UP000046392">
    <property type="component" value="Unplaced"/>
</dbReference>
<evidence type="ECO:0000256" key="2">
    <source>
        <dbReference type="SAM" id="Phobius"/>
    </source>
</evidence>
<evidence type="ECO:0000313" key="3">
    <source>
        <dbReference type="Proteomes" id="UP000046392"/>
    </source>
</evidence>
<protein>
    <submittedName>
        <fullName evidence="4">DUF2116 family Zn-ribbon domain-containing protein</fullName>
    </submittedName>
</protein>
<keyword evidence="2" id="KW-1133">Transmembrane helix</keyword>